<accession>A0A2I7YBS7</accession>
<sequence length="178" mass="18610">MHIASLLCPLFLAPLALAAPALEKRDAQTVYDDISGIDSAVQKLTAALTAYEGGILATQPVFDAAIAIHNVNRQGFADAKATTNLTSAESKRIVQHVSDSVGVSIPAGLKVLEAKKPLFDTAQVSSVIKSTIDLLKYDHETFSLAVGAKLSFDQVGAGVLAAGKIDASLQAASLYYII</sequence>
<dbReference type="PANTHER" id="PTHR38123:SF5">
    <property type="entry name" value="CELL WALL GALACTOMANNOPROTEIN"/>
    <property type="match status" value="1"/>
</dbReference>
<dbReference type="Pfam" id="PF12296">
    <property type="entry name" value="HsbA"/>
    <property type="match status" value="1"/>
</dbReference>
<dbReference type="GO" id="GO:0005576">
    <property type="term" value="C:extracellular region"/>
    <property type="evidence" value="ECO:0007669"/>
    <property type="project" value="TreeGrafter"/>
</dbReference>
<evidence type="ECO:0000256" key="1">
    <source>
        <dbReference type="SAM" id="SignalP"/>
    </source>
</evidence>
<keyword evidence="1" id="KW-0732">Signal</keyword>
<dbReference type="Gene3D" id="1.20.1280.140">
    <property type="match status" value="1"/>
</dbReference>
<feature type="chain" id="PRO_5014399782" evidence="1">
    <location>
        <begin position="19"/>
        <end position="178"/>
    </location>
</feature>
<dbReference type="PANTHER" id="PTHR38123">
    <property type="entry name" value="CELL WALL SERINE-THREONINE-RICH GALACTOMANNOPROTEIN MP1 (AFU_ORTHOLOGUE AFUA_4G03240)"/>
    <property type="match status" value="1"/>
</dbReference>
<dbReference type="InterPro" id="IPR021054">
    <property type="entry name" value="Cell_wall_mannoprotein_1"/>
</dbReference>
<reference evidence="2" key="1">
    <citation type="journal article" date="2018" name="World J. Microbiol. Biotechnol.">
        <title>Partial secretome analysis of Caldariomyces fumago reveals extracellular production of the CPO co-substrate H2O2 and provides a coproduction concept for CPO and glucose oxidase.</title>
        <authorList>
            <person name="Buchhaupt M."/>
            <person name="Lintz K."/>
            <person name="Huttmann S."/>
            <person name="Schrader J."/>
        </authorList>
    </citation>
    <scope>NUCLEOTIDE SEQUENCE</scope>
</reference>
<dbReference type="EMBL" id="MF670296">
    <property type="protein sequence ID" value="AUS76864.1"/>
    <property type="molecule type" value="Genomic_DNA"/>
</dbReference>
<organism evidence="2">
    <name type="scientific">Leptoxyphium fumago</name>
    <name type="common">Caldariomyces fumago</name>
    <dbReference type="NCBI Taxonomy" id="5474"/>
    <lineage>
        <taxon>Eukaryota</taxon>
        <taxon>Fungi</taxon>
        <taxon>Dikarya</taxon>
        <taxon>Ascomycota</taxon>
        <taxon>Pezizomycotina</taxon>
        <taxon>Dothideomycetes</taxon>
        <taxon>Dothideomycetidae</taxon>
        <taxon>Capnodiales</taxon>
        <taxon>Capnodiaceae</taxon>
        <taxon>Leptoxyphium</taxon>
    </lineage>
</organism>
<proteinExistence type="predicted"/>
<feature type="signal peptide" evidence="1">
    <location>
        <begin position="1"/>
        <end position="18"/>
    </location>
</feature>
<evidence type="ECO:0000313" key="2">
    <source>
        <dbReference type="EMBL" id="AUS76864.1"/>
    </source>
</evidence>
<protein>
    <submittedName>
        <fullName evidence="2">Putative cell wall galactomannoprotein</fullName>
    </submittedName>
</protein>
<name>A0A2I7YBS7_LEPFU</name>
<dbReference type="AlphaFoldDB" id="A0A2I7YBS7"/>